<dbReference type="EMBL" id="MHQC01000044">
    <property type="protein sequence ID" value="OGZ94087.1"/>
    <property type="molecule type" value="Genomic_DNA"/>
</dbReference>
<dbReference type="Pfam" id="PF13231">
    <property type="entry name" value="PMT_2"/>
    <property type="match status" value="1"/>
</dbReference>
<comment type="caution">
    <text evidence="10">The sequence shown here is derived from an EMBL/GenBank/DDBJ whole genome shotgun (WGS) entry which is preliminary data.</text>
</comment>
<dbReference type="AlphaFoldDB" id="A0A1G2K3V3"/>
<comment type="subcellular location">
    <subcellularLocation>
        <location evidence="1">Cell membrane</location>
        <topology evidence="1">Multi-pass membrane protein</topology>
    </subcellularLocation>
</comment>
<evidence type="ECO:0000256" key="8">
    <source>
        <dbReference type="SAM" id="Phobius"/>
    </source>
</evidence>
<evidence type="ECO:0000256" key="3">
    <source>
        <dbReference type="ARBA" id="ARBA00022676"/>
    </source>
</evidence>
<evidence type="ECO:0000256" key="1">
    <source>
        <dbReference type="ARBA" id="ARBA00004651"/>
    </source>
</evidence>
<accession>A0A1G2K3V3</accession>
<keyword evidence="6 8" id="KW-1133">Transmembrane helix</keyword>
<keyword evidence="5 8" id="KW-0812">Transmembrane</keyword>
<feature type="transmembrane region" description="Helical" evidence="8">
    <location>
        <begin position="391"/>
        <end position="411"/>
    </location>
</feature>
<keyword evidence="3" id="KW-0328">Glycosyltransferase</keyword>
<feature type="transmembrane region" description="Helical" evidence="8">
    <location>
        <begin position="121"/>
        <end position="143"/>
    </location>
</feature>
<dbReference type="InterPro" id="IPR038731">
    <property type="entry name" value="RgtA/B/C-like"/>
</dbReference>
<feature type="transmembrane region" description="Helical" evidence="8">
    <location>
        <begin position="177"/>
        <end position="195"/>
    </location>
</feature>
<keyword evidence="2" id="KW-1003">Cell membrane</keyword>
<proteinExistence type="predicted"/>
<evidence type="ECO:0000256" key="6">
    <source>
        <dbReference type="ARBA" id="ARBA00022989"/>
    </source>
</evidence>
<dbReference type="GO" id="GO:0009103">
    <property type="term" value="P:lipopolysaccharide biosynthetic process"/>
    <property type="evidence" value="ECO:0007669"/>
    <property type="project" value="UniProtKB-ARBA"/>
</dbReference>
<protein>
    <recommendedName>
        <fullName evidence="9">Glycosyltransferase RgtA/B/C/D-like domain-containing protein</fullName>
    </recommendedName>
</protein>
<dbReference type="GO" id="GO:0016763">
    <property type="term" value="F:pentosyltransferase activity"/>
    <property type="evidence" value="ECO:0007669"/>
    <property type="project" value="TreeGrafter"/>
</dbReference>
<feature type="domain" description="Glycosyltransferase RgtA/B/C/D-like" evidence="9">
    <location>
        <begin position="126"/>
        <end position="234"/>
    </location>
</feature>
<feature type="transmembrane region" description="Helical" evidence="8">
    <location>
        <begin position="417"/>
        <end position="435"/>
    </location>
</feature>
<sequence length="673" mass="77473">MVSYMHKKLILSDFFMSKTNIYAGVILCIMFVLLISSAWNDSAIMDELAHIPAGYSYIAKQDYRLNPEHPPLFKDLSGLFIFIFAHPNFPTNTDAWNRYLNGQWDQGSAFLYGAGNNPDRIVFWGRLPIMLLAMLFGGLLYWYIKKRYSSKIALLTLFFFAFSPTFLAHSRFVTTDLAAAFGFFIGIIGLVTLLEKPTLKHIFLAGLLLGIAQLLKFSLVLLFPIYGIITLVWIWVERPYWKGVIRFPFFALQMLGKLAVVFAVAFVAIIAVYSYHVIHYPAVSIKPGGVPWTKEELTRIVKLPEPERTQKMTDVPLSQMRDTVYILSSFAGGPDPEDITCDPKSGVSLGRHLRCLTEFTIWATDKPMLRPLAQYLLGVQMVVQRASGGNTTYFLGEVSAGGWIYYFPVLYALKETLAFHILTLTALLFAFWRILKGEKSFGAFRRWIHENIFEFISIFFILFYWAYSIKSPLNIGVRHVLPTFPFIYFLVSREIHRWLSYMEQAAPETWWEWLVLLYKRYIASIPKYIFIWTMLFWIFASAIYTFPAYLSYFNELTGGSSNGYMYAVDSNYDWGQDLIRLQKYVRDHRVQHIALDYFGGGSPGYYLKDRVEGWGSAKGQPHGYFAISATFLEGAYGKPVAGFIRNPQDEYEWLKPFRPIDRAGESILIYKLP</sequence>
<name>A0A1G2K3V3_9BACT</name>
<dbReference type="PANTHER" id="PTHR33908">
    <property type="entry name" value="MANNOSYLTRANSFERASE YKCB-RELATED"/>
    <property type="match status" value="1"/>
</dbReference>
<dbReference type="PANTHER" id="PTHR33908:SF11">
    <property type="entry name" value="MEMBRANE PROTEIN"/>
    <property type="match status" value="1"/>
</dbReference>
<evidence type="ECO:0000313" key="11">
    <source>
        <dbReference type="Proteomes" id="UP000177152"/>
    </source>
</evidence>
<dbReference type="GO" id="GO:0005886">
    <property type="term" value="C:plasma membrane"/>
    <property type="evidence" value="ECO:0007669"/>
    <property type="project" value="UniProtKB-SubCell"/>
</dbReference>
<feature type="transmembrane region" description="Helical" evidence="8">
    <location>
        <begin position="202"/>
        <end position="235"/>
    </location>
</feature>
<evidence type="ECO:0000259" key="9">
    <source>
        <dbReference type="Pfam" id="PF13231"/>
    </source>
</evidence>
<gene>
    <name evidence="10" type="ORF">A2633_03945</name>
</gene>
<feature type="transmembrane region" description="Helical" evidence="8">
    <location>
        <begin position="473"/>
        <end position="491"/>
    </location>
</feature>
<evidence type="ECO:0000256" key="4">
    <source>
        <dbReference type="ARBA" id="ARBA00022679"/>
    </source>
</evidence>
<evidence type="ECO:0000256" key="2">
    <source>
        <dbReference type="ARBA" id="ARBA00022475"/>
    </source>
</evidence>
<feature type="transmembrane region" description="Helical" evidence="8">
    <location>
        <begin position="529"/>
        <end position="550"/>
    </location>
</feature>
<organism evidence="10 11">
    <name type="scientific">Candidatus Sungbacteria bacterium RIFCSPHIGHO2_01_FULL_47_32</name>
    <dbReference type="NCBI Taxonomy" id="1802264"/>
    <lineage>
        <taxon>Bacteria</taxon>
        <taxon>Candidatus Sungiibacteriota</taxon>
    </lineage>
</organism>
<evidence type="ECO:0000256" key="5">
    <source>
        <dbReference type="ARBA" id="ARBA00022692"/>
    </source>
</evidence>
<keyword evidence="4" id="KW-0808">Transferase</keyword>
<dbReference type="InterPro" id="IPR050297">
    <property type="entry name" value="LipidA_mod_glycosyltrf_83"/>
</dbReference>
<feature type="transmembrane region" description="Helical" evidence="8">
    <location>
        <begin position="152"/>
        <end position="171"/>
    </location>
</feature>
<keyword evidence="7 8" id="KW-0472">Membrane</keyword>
<feature type="transmembrane region" description="Helical" evidence="8">
    <location>
        <begin position="255"/>
        <end position="278"/>
    </location>
</feature>
<evidence type="ECO:0000256" key="7">
    <source>
        <dbReference type="ARBA" id="ARBA00023136"/>
    </source>
</evidence>
<reference evidence="10 11" key="1">
    <citation type="journal article" date="2016" name="Nat. Commun.">
        <title>Thousands of microbial genomes shed light on interconnected biogeochemical processes in an aquifer system.</title>
        <authorList>
            <person name="Anantharaman K."/>
            <person name="Brown C.T."/>
            <person name="Hug L.A."/>
            <person name="Sharon I."/>
            <person name="Castelle C.J."/>
            <person name="Probst A.J."/>
            <person name="Thomas B.C."/>
            <person name="Singh A."/>
            <person name="Wilkins M.J."/>
            <person name="Karaoz U."/>
            <person name="Brodie E.L."/>
            <person name="Williams K.H."/>
            <person name="Hubbard S.S."/>
            <person name="Banfield J.F."/>
        </authorList>
    </citation>
    <scope>NUCLEOTIDE SEQUENCE [LARGE SCALE GENOMIC DNA]</scope>
</reference>
<evidence type="ECO:0000313" key="10">
    <source>
        <dbReference type="EMBL" id="OGZ94087.1"/>
    </source>
</evidence>
<feature type="transmembrane region" description="Helical" evidence="8">
    <location>
        <begin position="21"/>
        <end position="39"/>
    </location>
</feature>
<feature type="transmembrane region" description="Helical" evidence="8">
    <location>
        <begin position="447"/>
        <end position="467"/>
    </location>
</feature>
<dbReference type="Proteomes" id="UP000177152">
    <property type="component" value="Unassembled WGS sequence"/>
</dbReference>